<protein>
    <submittedName>
        <fullName evidence="2">Uncharacterized protein</fullName>
    </submittedName>
</protein>
<sequence length="411" mass="46098">MADDDFPVQRFPPHTPYAPSSGSYMPYTPSPSGQTGGSSPYTPSSAPILPYHSTESPPAVSGSPTSFDTTPIVKPLFIDNLALEHKLTENQRKKLHVMAKFAAVDGGITKPDLLVKLYEMSIHFEMYNNPKIVEDQNNTETLRRMLRDLQIRLEQTFALTPNQNKTVRAIVQDLIYDPLRTCYQDLSADTFDDIKKNATQYGFDNIFGVPAYEKVLERVTIKQSSSVQNGLRQHLHDGMGKGLSVVKFTSHMNRIYLRAGGPAYNRELIVNRNILLRHFIHQNPNAVWVDEEGEPDNDDEFSQPAAGMKKRKIKPATAGRVPKGQDFWSVLDKWFLEKLETLGKKMTDMKWKEFINECRRLDEAGFDSSALQEMPMSTSAVGAQTSSPTNGASPTTACIADQRMDSLLDYA</sequence>
<gene>
    <name evidence="2" type="ORF">BDP27DRAFT_1370194</name>
</gene>
<feature type="region of interest" description="Disordered" evidence="1">
    <location>
        <begin position="292"/>
        <end position="314"/>
    </location>
</feature>
<proteinExistence type="predicted"/>
<evidence type="ECO:0000313" key="3">
    <source>
        <dbReference type="Proteomes" id="UP000772434"/>
    </source>
</evidence>
<dbReference type="EMBL" id="JADNRY010000226">
    <property type="protein sequence ID" value="KAF9060809.1"/>
    <property type="molecule type" value="Genomic_DNA"/>
</dbReference>
<dbReference type="OrthoDB" id="3269273at2759"/>
<name>A0A9P5P8D3_9AGAR</name>
<keyword evidence="3" id="KW-1185">Reference proteome</keyword>
<reference evidence="2" key="1">
    <citation type="submission" date="2020-11" db="EMBL/GenBank/DDBJ databases">
        <authorList>
            <consortium name="DOE Joint Genome Institute"/>
            <person name="Ahrendt S."/>
            <person name="Riley R."/>
            <person name="Andreopoulos W."/>
            <person name="Labutti K."/>
            <person name="Pangilinan J."/>
            <person name="Ruiz-Duenas F.J."/>
            <person name="Barrasa J.M."/>
            <person name="Sanchez-Garcia M."/>
            <person name="Camarero S."/>
            <person name="Miyauchi S."/>
            <person name="Serrano A."/>
            <person name="Linde D."/>
            <person name="Babiker R."/>
            <person name="Drula E."/>
            <person name="Ayuso-Fernandez I."/>
            <person name="Pacheco R."/>
            <person name="Padilla G."/>
            <person name="Ferreira P."/>
            <person name="Barriuso J."/>
            <person name="Kellner H."/>
            <person name="Castanera R."/>
            <person name="Alfaro M."/>
            <person name="Ramirez L."/>
            <person name="Pisabarro A.G."/>
            <person name="Kuo A."/>
            <person name="Tritt A."/>
            <person name="Lipzen A."/>
            <person name="He G."/>
            <person name="Yan M."/>
            <person name="Ng V."/>
            <person name="Cullen D."/>
            <person name="Martin F."/>
            <person name="Rosso M.-N."/>
            <person name="Henrissat B."/>
            <person name="Hibbett D."/>
            <person name="Martinez A.T."/>
            <person name="Grigoriev I.V."/>
        </authorList>
    </citation>
    <scope>NUCLEOTIDE SEQUENCE</scope>
    <source>
        <strain evidence="2">AH 40177</strain>
    </source>
</reference>
<organism evidence="2 3">
    <name type="scientific">Rhodocollybia butyracea</name>
    <dbReference type="NCBI Taxonomy" id="206335"/>
    <lineage>
        <taxon>Eukaryota</taxon>
        <taxon>Fungi</taxon>
        <taxon>Dikarya</taxon>
        <taxon>Basidiomycota</taxon>
        <taxon>Agaricomycotina</taxon>
        <taxon>Agaricomycetes</taxon>
        <taxon>Agaricomycetidae</taxon>
        <taxon>Agaricales</taxon>
        <taxon>Marasmiineae</taxon>
        <taxon>Omphalotaceae</taxon>
        <taxon>Rhodocollybia</taxon>
    </lineage>
</organism>
<feature type="region of interest" description="Disordered" evidence="1">
    <location>
        <begin position="1"/>
        <end position="67"/>
    </location>
</feature>
<evidence type="ECO:0000256" key="1">
    <source>
        <dbReference type="SAM" id="MobiDB-lite"/>
    </source>
</evidence>
<dbReference type="AlphaFoldDB" id="A0A9P5P8D3"/>
<accession>A0A9P5P8D3</accession>
<evidence type="ECO:0000313" key="2">
    <source>
        <dbReference type="EMBL" id="KAF9060809.1"/>
    </source>
</evidence>
<feature type="region of interest" description="Disordered" evidence="1">
    <location>
        <begin position="377"/>
        <end position="398"/>
    </location>
</feature>
<feature type="compositionally biased region" description="Low complexity" evidence="1">
    <location>
        <begin position="26"/>
        <end position="47"/>
    </location>
</feature>
<comment type="caution">
    <text evidence="2">The sequence shown here is derived from an EMBL/GenBank/DDBJ whole genome shotgun (WGS) entry which is preliminary data.</text>
</comment>
<feature type="compositionally biased region" description="Acidic residues" evidence="1">
    <location>
        <begin position="292"/>
        <end position="301"/>
    </location>
</feature>
<feature type="compositionally biased region" description="Polar residues" evidence="1">
    <location>
        <begin position="377"/>
        <end position="396"/>
    </location>
</feature>
<dbReference type="Proteomes" id="UP000772434">
    <property type="component" value="Unassembled WGS sequence"/>
</dbReference>